<dbReference type="AlphaFoldDB" id="A0A9Q8Z2Y9"/>
<sequence length="344" mass="37611">MANGQPPFRGRVQDVSPSPAASQLRRGRRPLIDDDDVDEGMPGLNRFPPSRIPRFGALVQTDADGNTHELLQGVGGRIHHYVRTGDNLVTRDMGEEPTSAPRSPLRNNHPHYLEVGGHASGHFNMAFSELYDPFSEFGPGSPRGGLARRGDVGGRDDFPVELPYGAMFGTFRAAIEALDSPSDARVPGITKEAAAEFISHFTQPITDDDEHCTPNTECPICLEPPTETHECVRITNIPGCTHLIGRECLEGLLLTQGTQGRRVCPLCRTEWMVEEQQNSGGLGDSPPEHQGQGEFDGSPRDRRAGPGMGGLRPPHDNLRRSDRRPTNHSPVYAPEAHSPDDEIF</sequence>
<dbReference type="EMBL" id="CP089274">
    <property type="protein sequence ID" value="USP72993.1"/>
    <property type="molecule type" value="Genomic_DNA"/>
</dbReference>
<dbReference type="Gene3D" id="3.30.40.10">
    <property type="entry name" value="Zinc/RING finger domain, C3HC4 (zinc finger)"/>
    <property type="match status" value="1"/>
</dbReference>
<dbReference type="PROSITE" id="PS50089">
    <property type="entry name" value="ZF_RING_2"/>
    <property type="match status" value="1"/>
</dbReference>
<evidence type="ECO:0000313" key="4">
    <source>
        <dbReference type="EMBL" id="USP72993.1"/>
    </source>
</evidence>
<keyword evidence="5" id="KW-1185">Reference proteome</keyword>
<evidence type="ECO:0000313" key="5">
    <source>
        <dbReference type="Proteomes" id="UP001056012"/>
    </source>
</evidence>
<proteinExistence type="predicted"/>
<keyword evidence="1" id="KW-0862">Zinc</keyword>
<accession>A0A9Q8Z2Y9</accession>
<reference evidence="4" key="1">
    <citation type="submission" date="2021-12" db="EMBL/GenBank/DDBJ databases">
        <title>Curvularia clavata genome.</title>
        <authorList>
            <person name="Cao Y."/>
        </authorList>
    </citation>
    <scope>NUCLEOTIDE SEQUENCE</scope>
    <source>
        <strain evidence="4">Yc1106</strain>
    </source>
</reference>
<keyword evidence="1" id="KW-0863">Zinc-finger</keyword>
<dbReference type="InterPro" id="IPR013083">
    <property type="entry name" value="Znf_RING/FYVE/PHD"/>
</dbReference>
<feature type="region of interest" description="Disordered" evidence="2">
    <location>
        <begin position="1"/>
        <end position="49"/>
    </location>
</feature>
<dbReference type="SUPFAM" id="SSF57850">
    <property type="entry name" value="RING/U-box"/>
    <property type="match status" value="1"/>
</dbReference>
<feature type="region of interest" description="Disordered" evidence="2">
    <location>
        <begin position="275"/>
        <end position="344"/>
    </location>
</feature>
<dbReference type="GO" id="GO:0008270">
    <property type="term" value="F:zinc ion binding"/>
    <property type="evidence" value="ECO:0007669"/>
    <property type="project" value="UniProtKB-KW"/>
</dbReference>
<dbReference type="OrthoDB" id="8062037at2759"/>
<gene>
    <name evidence="4" type="ORF">yc1106_00267</name>
</gene>
<dbReference type="Pfam" id="PF13639">
    <property type="entry name" value="zf-RING_2"/>
    <property type="match status" value="1"/>
</dbReference>
<name>A0A9Q8Z2Y9_CURCL</name>
<feature type="domain" description="RING-type" evidence="3">
    <location>
        <begin position="218"/>
        <end position="268"/>
    </location>
</feature>
<dbReference type="VEuPathDB" id="FungiDB:yc1106_00267"/>
<evidence type="ECO:0000259" key="3">
    <source>
        <dbReference type="PROSITE" id="PS50089"/>
    </source>
</evidence>
<feature type="compositionally biased region" description="Basic and acidic residues" evidence="2">
    <location>
        <begin position="313"/>
        <end position="325"/>
    </location>
</feature>
<dbReference type="InterPro" id="IPR001841">
    <property type="entry name" value="Znf_RING"/>
</dbReference>
<dbReference type="Proteomes" id="UP001056012">
    <property type="component" value="Chromosome 1"/>
</dbReference>
<organism evidence="4 5">
    <name type="scientific">Curvularia clavata</name>
    <dbReference type="NCBI Taxonomy" id="95742"/>
    <lineage>
        <taxon>Eukaryota</taxon>
        <taxon>Fungi</taxon>
        <taxon>Dikarya</taxon>
        <taxon>Ascomycota</taxon>
        <taxon>Pezizomycotina</taxon>
        <taxon>Dothideomycetes</taxon>
        <taxon>Pleosporomycetidae</taxon>
        <taxon>Pleosporales</taxon>
        <taxon>Pleosporineae</taxon>
        <taxon>Pleosporaceae</taxon>
        <taxon>Curvularia</taxon>
    </lineage>
</organism>
<keyword evidence="1" id="KW-0479">Metal-binding</keyword>
<evidence type="ECO:0000256" key="1">
    <source>
        <dbReference type="PROSITE-ProRule" id="PRU00175"/>
    </source>
</evidence>
<protein>
    <recommendedName>
        <fullName evidence="3">RING-type domain-containing protein</fullName>
    </recommendedName>
</protein>
<evidence type="ECO:0000256" key="2">
    <source>
        <dbReference type="SAM" id="MobiDB-lite"/>
    </source>
</evidence>